<name>W4LSW1_9BACT</name>
<dbReference type="Pfam" id="PF05742">
    <property type="entry name" value="TANGO2"/>
    <property type="match status" value="1"/>
</dbReference>
<dbReference type="AlphaFoldDB" id="W4LSW1"/>
<keyword evidence="2" id="KW-1185">Reference proteome</keyword>
<dbReference type="PANTHER" id="PTHR17985">
    <property type="entry name" value="SER/THR-RICH PROTEIN T10 IN DGCR REGION"/>
    <property type="match status" value="1"/>
</dbReference>
<organism evidence="1 2">
    <name type="scientific">Candidatus Entotheonella gemina</name>
    <dbReference type="NCBI Taxonomy" id="1429439"/>
    <lineage>
        <taxon>Bacteria</taxon>
        <taxon>Pseudomonadati</taxon>
        <taxon>Nitrospinota/Tectimicrobiota group</taxon>
        <taxon>Candidatus Tectimicrobiota</taxon>
        <taxon>Candidatus Entotheonellia</taxon>
        <taxon>Candidatus Entotheonellales</taxon>
        <taxon>Candidatus Entotheonellaceae</taxon>
        <taxon>Candidatus Entotheonella</taxon>
    </lineage>
</organism>
<dbReference type="HOGENOM" id="CLU_047037_1_1_7"/>
<evidence type="ECO:0000313" key="2">
    <source>
        <dbReference type="Proteomes" id="UP000019140"/>
    </source>
</evidence>
<dbReference type="InterPro" id="IPR008551">
    <property type="entry name" value="TANGO2"/>
</dbReference>
<dbReference type="Gene3D" id="3.60.60.10">
    <property type="entry name" value="Penicillin V Acylase, Chain A"/>
    <property type="match status" value="1"/>
</dbReference>
<dbReference type="PANTHER" id="PTHR17985:SF8">
    <property type="entry name" value="TRANSPORT AND GOLGI ORGANIZATION PROTEIN 2 HOMOLOG"/>
    <property type="match status" value="1"/>
</dbReference>
<gene>
    <name evidence="1" type="ORF">ETSY2_37785</name>
</gene>
<evidence type="ECO:0000313" key="1">
    <source>
        <dbReference type="EMBL" id="ETX01144.1"/>
    </source>
</evidence>
<dbReference type="Proteomes" id="UP000019140">
    <property type="component" value="Unassembled WGS sequence"/>
</dbReference>
<sequence length="248" mass="28283">MCIMALMLRTVPDFPIVIAANRDEYYSRSALGPRVLQHRPMIWGGRDLKANGSWLGVNAHGLVVGLTNRRLSDEQLNDDDRRSRGLLCLDALCQHRPADVATWLASEAPDRYNPFNLLVMDTESALWIAYDGKPEVFWLEPGLHILANRNLNDGESLRVQRARDLVEPVQSRPLNELRSHLERACSDHQADVADRETLCMHREKTRYGTVSSSILAIAPDLQHSRYLYAHGHPCKSTYHDYSYLFTFT</sequence>
<comment type="caution">
    <text evidence="1">The sequence shown here is derived from an EMBL/GenBank/DDBJ whole genome shotgun (WGS) entry which is preliminary data.</text>
</comment>
<protein>
    <recommendedName>
        <fullName evidence="3">NRDE family protein</fullName>
    </recommendedName>
</protein>
<reference evidence="1 2" key="1">
    <citation type="journal article" date="2014" name="Nature">
        <title>An environmental bacterial taxon with a large and distinct metabolic repertoire.</title>
        <authorList>
            <person name="Wilson M.C."/>
            <person name="Mori T."/>
            <person name="Ruckert C."/>
            <person name="Uria A.R."/>
            <person name="Helf M.J."/>
            <person name="Takada K."/>
            <person name="Gernert C."/>
            <person name="Steffens U.A."/>
            <person name="Heycke N."/>
            <person name="Schmitt S."/>
            <person name="Rinke C."/>
            <person name="Helfrich E.J."/>
            <person name="Brachmann A.O."/>
            <person name="Gurgui C."/>
            <person name="Wakimoto T."/>
            <person name="Kracht M."/>
            <person name="Crusemann M."/>
            <person name="Hentschel U."/>
            <person name="Abe I."/>
            <person name="Matsunaga S."/>
            <person name="Kalinowski J."/>
            <person name="Takeyama H."/>
            <person name="Piel J."/>
        </authorList>
    </citation>
    <scope>NUCLEOTIDE SEQUENCE [LARGE SCALE GENOMIC DNA]</scope>
    <source>
        <strain evidence="2">TSY2</strain>
    </source>
</reference>
<proteinExistence type="predicted"/>
<dbReference type="EMBL" id="AZHX01001653">
    <property type="protein sequence ID" value="ETX01144.1"/>
    <property type="molecule type" value="Genomic_DNA"/>
</dbReference>
<evidence type="ECO:0008006" key="3">
    <source>
        <dbReference type="Google" id="ProtNLM"/>
    </source>
</evidence>
<accession>W4LSW1</accession>